<dbReference type="InterPro" id="IPR050334">
    <property type="entry name" value="Molybdenum_import_ModC"/>
</dbReference>
<dbReference type="PROSITE" id="PS51866">
    <property type="entry name" value="MOP"/>
    <property type="match status" value="1"/>
</dbReference>
<dbReference type="SUPFAM" id="SSF50331">
    <property type="entry name" value="MOP-like"/>
    <property type="match status" value="1"/>
</dbReference>
<dbReference type="AlphaFoldDB" id="A0A2T5V6P3"/>
<evidence type="ECO:0000256" key="5">
    <source>
        <dbReference type="ARBA" id="ARBA00022519"/>
    </source>
</evidence>
<dbReference type="InterPro" id="IPR005116">
    <property type="entry name" value="Transp-assoc_OB_typ1"/>
</dbReference>
<dbReference type="RefSeq" id="WP_107990947.1">
    <property type="nucleotide sequence ID" value="NZ_QAYG01000007.1"/>
</dbReference>
<evidence type="ECO:0000259" key="11">
    <source>
        <dbReference type="PROSITE" id="PS50893"/>
    </source>
</evidence>
<name>A0A2T5V6P3_9HYPH</name>
<keyword evidence="2" id="KW-0813">Transport</keyword>
<dbReference type="InterPro" id="IPR003439">
    <property type="entry name" value="ABC_transporter-like_ATP-bd"/>
</dbReference>
<evidence type="ECO:0000313" key="13">
    <source>
        <dbReference type="EMBL" id="PTW59421.1"/>
    </source>
</evidence>
<dbReference type="InterPro" id="IPR011868">
    <property type="entry name" value="ModC_ABC_ATP-bd"/>
</dbReference>
<gene>
    <name evidence="13" type="ORF">C8N35_107134</name>
</gene>
<evidence type="ECO:0000256" key="8">
    <source>
        <dbReference type="ARBA" id="ARBA00022967"/>
    </source>
</evidence>
<dbReference type="PROSITE" id="PS50893">
    <property type="entry name" value="ABC_TRANSPORTER_2"/>
    <property type="match status" value="1"/>
</dbReference>
<keyword evidence="5" id="KW-0997">Cell inner membrane</keyword>
<keyword evidence="3" id="KW-1003">Cell membrane</keyword>
<evidence type="ECO:0000256" key="6">
    <source>
        <dbReference type="ARBA" id="ARBA00022741"/>
    </source>
</evidence>
<dbReference type="InterPro" id="IPR003593">
    <property type="entry name" value="AAA+_ATPase"/>
</dbReference>
<evidence type="ECO:0000256" key="2">
    <source>
        <dbReference type="ARBA" id="ARBA00022448"/>
    </source>
</evidence>
<keyword evidence="7 13" id="KW-0067">ATP-binding</keyword>
<dbReference type="EMBL" id="QAYG01000007">
    <property type="protein sequence ID" value="PTW59421.1"/>
    <property type="molecule type" value="Genomic_DNA"/>
</dbReference>
<keyword evidence="4 10" id="KW-0500">Molybdenum</keyword>
<evidence type="ECO:0000256" key="4">
    <source>
        <dbReference type="ARBA" id="ARBA00022505"/>
    </source>
</evidence>
<dbReference type="GO" id="GO:0140359">
    <property type="term" value="F:ABC-type transporter activity"/>
    <property type="evidence" value="ECO:0007669"/>
    <property type="project" value="InterPro"/>
</dbReference>
<dbReference type="Pfam" id="PF00005">
    <property type="entry name" value="ABC_tran"/>
    <property type="match status" value="1"/>
</dbReference>
<dbReference type="InterPro" id="IPR004606">
    <property type="entry name" value="Mop_domain"/>
</dbReference>
<dbReference type="InterPro" id="IPR027417">
    <property type="entry name" value="P-loop_NTPase"/>
</dbReference>
<comment type="similarity">
    <text evidence="1">Belongs to the ABC transporter superfamily.</text>
</comment>
<evidence type="ECO:0000256" key="1">
    <source>
        <dbReference type="ARBA" id="ARBA00005417"/>
    </source>
</evidence>
<dbReference type="GO" id="GO:0016020">
    <property type="term" value="C:membrane"/>
    <property type="evidence" value="ECO:0007669"/>
    <property type="project" value="InterPro"/>
</dbReference>
<dbReference type="Gene3D" id="2.40.50.100">
    <property type="match status" value="1"/>
</dbReference>
<dbReference type="Gene3D" id="3.40.50.300">
    <property type="entry name" value="P-loop containing nucleotide triphosphate hydrolases"/>
    <property type="match status" value="1"/>
</dbReference>
<dbReference type="NCBIfam" id="TIGR02142">
    <property type="entry name" value="modC_ABC"/>
    <property type="match status" value="1"/>
</dbReference>
<dbReference type="SUPFAM" id="SSF52540">
    <property type="entry name" value="P-loop containing nucleoside triphosphate hydrolases"/>
    <property type="match status" value="1"/>
</dbReference>
<evidence type="ECO:0000256" key="9">
    <source>
        <dbReference type="ARBA" id="ARBA00023136"/>
    </source>
</evidence>
<evidence type="ECO:0000259" key="12">
    <source>
        <dbReference type="PROSITE" id="PS51866"/>
    </source>
</evidence>
<feature type="domain" description="Mop" evidence="12">
    <location>
        <begin position="291"/>
        <end position="357"/>
    </location>
</feature>
<keyword evidence="8" id="KW-1278">Translocase</keyword>
<evidence type="ECO:0000256" key="7">
    <source>
        <dbReference type="ARBA" id="ARBA00022840"/>
    </source>
</evidence>
<dbReference type="GO" id="GO:0016887">
    <property type="term" value="F:ATP hydrolysis activity"/>
    <property type="evidence" value="ECO:0007669"/>
    <property type="project" value="InterPro"/>
</dbReference>
<dbReference type="Proteomes" id="UP000244081">
    <property type="component" value="Unassembled WGS sequence"/>
</dbReference>
<feature type="domain" description="ABC transporter" evidence="11">
    <location>
        <begin position="1"/>
        <end position="231"/>
    </location>
</feature>
<protein>
    <submittedName>
        <fullName evidence="13">Molybdate transport system ATP-binding protein</fullName>
    </submittedName>
</protein>
<evidence type="ECO:0000313" key="14">
    <source>
        <dbReference type="Proteomes" id="UP000244081"/>
    </source>
</evidence>
<dbReference type="SMART" id="SM00382">
    <property type="entry name" value="AAA"/>
    <property type="match status" value="1"/>
</dbReference>
<organism evidence="13 14">
    <name type="scientific">Breoghania corrubedonensis</name>
    <dbReference type="NCBI Taxonomy" id="665038"/>
    <lineage>
        <taxon>Bacteria</taxon>
        <taxon>Pseudomonadati</taxon>
        <taxon>Pseudomonadota</taxon>
        <taxon>Alphaproteobacteria</taxon>
        <taxon>Hyphomicrobiales</taxon>
        <taxon>Stappiaceae</taxon>
        <taxon>Breoghania</taxon>
    </lineage>
</organism>
<keyword evidence="14" id="KW-1185">Reference proteome</keyword>
<proteinExistence type="inferred from homology"/>
<sequence>MLSVDIEAKLGTFHLSATFESSAGVTALFGRSGAGKTSVVHMIAGLSRPMRGRIAVDDMVLYDSDRKIDLSPRQRRIGHVFQEARLFPHLTVRRNLTFSHWAGGRTASMPFDEVVELLGIGKLLDRRPAKLSGGERQRVAIGRALLSGPRILLMDEPLASLDQARKSEILPYLDRLRREAAIPIVYVSHSLEEVARLAETLVIISDGKVEAVGPVGEVMTRLDLGPATGRQQAGAVLDGRISSYDEEWDLTHIDVEGQMIEVPAVRAEIGEEVRLHLRARDIALALEVPGGLSIRNALPVTVLEITHERGPYAEVVCALGAQRLRARITRASLVALGLKPGQPVFALVKSVAVDRPLASLDVERDNDGFMSR</sequence>
<accession>A0A2T5V6P3</accession>
<dbReference type="PANTHER" id="PTHR43514">
    <property type="entry name" value="ABC TRANSPORTER I FAMILY MEMBER 10"/>
    <property type="match status" value="1"/>
</dbReference>
<dbReference type="InterPro" id="IPR008995">
    <property type="entry name" value="Mo/tungstate-bd_C_term_dom"/>
</dbReference>
<dbReference type="GO" id="GO:0005524">
    <property type="term" value="F:ATP binding"/>
    <property type="evidence" value="ECO:0007669"/>
    <property type="project" value="UniProtKB-KW"/>
</dbReference>
<evidence type="ECO:0000256" key="3">
    <source>
        <dbReference type="ARBA" id="ARBA00022475"/>
    </source>
</evidence>
<dbReference type="OrthoDB" id="9802264at2"/>
<reference evidence="13 14" key="1">
    <citation type="submission" date="2018-04" db="EMBL/GenBank/DDBJ databases">
        <title>Genomic Encyclopedia of Archaeal and Bacterial Type Strains, Phase II (KMG-II): from individual species to whole genera.</title>
        <authorList>
            <person name="Goeker M."/>
        </authorList>
    </citation>
    <scope>NUCLEOTIDE SEQUENCE [LARGE SCALE GENOMIC DNA]</scope>
    <source>
        <strain evidence="13 14">DSM 23382</strain>
    </source>
</reference>
<evidence type="ECO:0000256" key="10">
    <source>
        <dbReference type="PROSITE-ProRule" id="PRU01213"/>
    </source>
</evidence>
<keyword evidence="9" id="KW-0472">Membrane</keyword>
<dbReference type="Pfam" id="PF03459">
    <property type="entry name" value="TOBE"/>
    <property type="match status" value="1"/>
</dbReference>
<comment type="caution">
    <text evidence="13">The sequence shown here is derived from an EMBL/GenBank/DDBJ whole genome shotgun (WGS) entry which is preliminary data.</text>
</comment>
<dbReference type="PROSITE" id="PS00211">
    <property type="entry name" value="ABC_TRANSPORTER_1"/>
    <property type="match status" value="1"/>
</dbReference>
<keyword evidence="6" id="KW-0547">Nucleotide-binding</keyword>
<dbReference type="PANTHER" id="PTHR43514:SF4">
    <property type="entry name" value="ABC TRANSPORTER I FAMILY MEMBER 10"/>
    <property type="match status" value="1"/>
</dbReference>
<dbReference type="GO" id="GO:0015098">
    <property type="term" value="F:molybdate ion transmembrane transporter activity"/>
    <property type="evidence" value="ECO:0007669"/>
    <property type="project" value="InterPro"/>
</dbReference>
<dbReference type="InterPro" id="IPR017871">
    <property type="entry name" value="ABC_transporter-like_CS"/>
</dbReference>